<evidence type="ECO:0000313" key="7">
    <source>
        <dbReference type="EMBL" id="MBS5831223.1"/>
    </source>
</evidence>
<comment type="pathway">
    <text evidence="1">One-carbon metabolism; tetrahydrofolate interconversion.</text>
</comment>
<dbReference type="InterPro" id="IPR000559">
    <property type="entry name" value="Formate_THF_ligase"/>
</dbReference>
<evidence type="ECO:0000256" key="1">
    <source>
        <dbReference type="ARBA" id="ARBA00004777"/>
    </source>
</evidence>
<dbReference type="GO" id="GO:0004329">
    <property type="term" value="F:formate-tetrahydrofolate ligase activity"/>
    <property type="evidence" value="ECO:0007669"/>
    <property type="project" value="UniProtKB-EC"/>
</dbReference>
<proteinExistence type="predicted"/>
<dbReference type="Pfam" id="PF01268">
    <property type="entry name" value="FTHFS"/>
    <property type="match status" value="1"/>
</dbReference>
<name>A0A9E1BGD6_9BACT</name>
<keyword evidence="5" id="KW-0547">Nucleotide-binding</keyword>
<comment type="caution">
    <text evidence="7">The sequence shown here is derived from an EMBL/GenBank/DDBJ whole genome shotgun (WGS) entry which is preliminary data.</text>
</comment>
<evidence type="ECO:0000256" key="6">
    <source>
        <dbReference type="ARBA" id="ARBA00022840"/>
    </source>
</evidence>
<evidence type="ECO:0000256" key="5">
    <source>
        <dbReference type="ARBA" id="ARBA00022741"/>
    </source>
</evidence>
<dbReference type="SUPFAM" id="SSF52540">
    <property type="entry name" value="P-loop containing nucleoside triphosphate hydrolases"/>
    <property type="match status" value="1"/>
</dbReference>
<evidence type="ECO:0000256" key="3">
    <source>
        <dbReference type="ARBA" id="ARBA00022563"/>
    </source>
</evidence>
<organism evidence="7 8">
    <name type="scientific">Campylobacter concisus</name>
    <dbReference type="NCBI Taxonomy" id="199"/>
    <lineage>
        <taxon>Bacteria</taxon>
        <taxon>Pseudomonadati</taxon>
        <taxon>Campylobacterota</taxon>
        <taxon>Epsilonproteobacteria</taxon>
        <taxon>Campylobacterales</taxon>
        <taxon>Campylobacteraceae</taxon>
        <taxon>Campylobacter</taxon>
    </lineage>
</organism>
<feature type="non-terminal residue" evidence="7">
    <location>
        <position position="1"/>
    </location>
</feature>
<evidence type="ECO:0000313" key="8">
    <source>
        <dbReference type="Proteomes" id="UP000824019"/>
    </source>
</evidence>
<gene>
    <name evidence="7" type="ORF">KIC69_10455</name>
</gene>
<reference evidence="7" key="1">
    <citation type="submission" date="2021-02" db="EMBL/GenBank/DDBJ databases">
        <title>Infant gut strain persistence is associated with maternal origin, phylogeny, and functional potential including surface adhesion and iron acquisition.</title>
        <authorList>
            <person name="Lou Y.C."/>
        </authorList>
    </citation>
    <scope>NUCLEOTIDE SEQUENCE</scope>
    <source>
        <strain evidence="7">L3_101_000G1_dasL3_101_000G1_concoct_7_sub</strain>
    </source>
</reference>
<dbReference type="Gene3D" id="3.10.410.10">
    <property type="entry name" value="Formyltetrahydrofolate synthetase, domain 3"/>
    <property type="match status" value="1"/>
</dbReference>
<sequence>AELVLKACDKPSKINFTYEMSDDTKIKIEKVAKEIYGAGEVVFEEAALKKLEMIKELNLSHLPVCIAKTQYSFSDDAKLLGRAKGFTFSVKDLDIRTGAGFIVAVCGKIMLMPGLPKVPAAVNMRIDADGKIDGLS</sequence>
<dbReference type="GO" id="GO:0006730">
    <property type="term" value="P:one-carbon metabolic process"/>
    <property type="evidence" value="ECO:0007669"/>
    <property type="project" value="UniProtKB-KW"/>
</dbReference>
<keyword evidence="3" id="KW-0554">One-carbon metabolism</keyword>
<keyword evidence="4 7" id="KW-0436">Ligase</keyword>
<dbReference type="GO" id="GO:0005524">
    <property type="term" value="F:ATP binding"/>
    <property type="evidence" value="ECO:0007669"/>
    <property type="project" value="UniProtKB-KW"/>
</dbReference>
<evidence type="ECO:0000256" key="2">
    <source>
        <dbReference type="ARBA" id="ARBA00012295"/>
    </source>
</evidence>
<accession>A0A9E1BGD6</accession>
<dbReference type="EC" id="6.3.4.3" evidence="2"/>
<dbReference type="InterPro" id="IPR027417">
    <property type="entry name" value="P-loop_NTPase"/>
</dbReference>
<dbReference type="AlphaFoldDB" id="A0A9E1BGD6"/>
<dbReference type="FunFam" id="3.10.410.10:FF:000001">
    <property type="entry name" value="Putative formate--tetrahydrofolate ligase"/>
    <property type="match status" value="1"/>
</dbReference>
<dbReference type="Proteomes" id="UP000824019">
    <property type="component" value="Unassembled WGS sequence"/>
</dbReference>
<keyword evidence="6" id="KW-0067">ATP-binding</keyword>
<dbReference type="EMBL" id="JAHAKR010000669">
    <property type="protein sequence ID" value="MBS5831223.1"/>
    <property type="molecule type" value="Genomic_DNA"/>
</dbReference>
<evidence type="ECO:0000256" key="4">
    <source>
        <dbReference type="ARBA" id="ARBA00022598"/>
    </source>
</evidence>
<protein>
    <recommendedName>
        <fullName evidence="2">formate--tetrahydrofolate ligase</fullName>
        <ecNumber evidence="2">6.3.4.3</ecNumber>
    </recommendedName>
</protein>